<keyword evidence="3" id="KW-1185">Reference proteome</keyword>
<dbReference type="AlphaFoldDB" id="A0A2K4ZAN5"/>
<evidence type="ECO:0000313" key="2">
    <source>
        <dbReference type="EMBL" id="SOY27510.1"/>
    </source>
</evidence>
<dbReference type="RefSeq" id="WP_103237630.1">
    <property type="nucleotide sequence ID" value="NZ_CANRXC010000007.1"/>
</dbReference>
<dbReference type="EMBL" id="OFSM01000001">
    <property type="protein sequence ID" value="SOY27510.1"/>
    <property type="molecule type" value="Genomic_DNA"/>
</dbReference>
<dbReference type="InterPro" id="IPR029063">
    <property type="entry name" value="SAM-dependent_MTases_sf"/>
</dbReference>
<evidence type="ECO:0000313" key="3">
    <source>
        <dbReference type="Proteomes" id="UP000236311"/>
    </source>
</evidence>
<gene>
    <name evidence="2" type="ORF">AMURIS_00214</name>
</gene>
<evidence type="ECO:0000259" key="1">
    <source>
        <dbReference type="Pfam" id="PF01261"/>
    </source>
</evidence>
<feature type="domain" description="Xylose isomerase-like TIM barrel" evidence="1">
    <location>
        <begin position="79"/>
        <end position="290"/>
    </location>
</feature>
<dbReference type="Gene3D" id="3.40.50.720">
    <property type="entry name" value="NAD(P)-binding Rossmann-like Domain"/>
    <property type="match status" value="1"/>
</dbReference>
<dbReference type="InterPro" id="IPR036237">
    <property type="entry name" value="Xyl_isomerase-like_sf"/>
</dbReference>
<organism evidence="2 3">
    <name type="scientific">Acetatifactor muris</name>
    <dbReference type="NCBI Taxonomy" id="879566"/>
    <lineage>
        <taxon>Bacteria</taxon>
        <taxon>Bacillati</taxon>
        <taxon>Bacillota</taxon>
        <taxon>Clostridia</taxon>
        <taxon>Lachnospirales</taxon>
        <taxon>Lachnospiraceae</taxon>
        <taxon>Acetatifactor</taxon>
    </lineage>
</organism>
<dbReference type="OrthoDB" id="2017424at2"/>
<accession>A0A2K4ZAN5</accession>
<dbReference type="InterPro" id="IPR013022">
    <property type="entry name" value="Xyl_isomerase-like_TIM-brl"/>
</dbReference>
<reference evidence="2 3" key="1">
    <citation type="submission" date="2018-01" db="EMBL/GenBank/DDBJ databases">
        <authorList>
            <person name="Gaut B.S."/>
            <person name="Morton B.R."/>
            <person name="Clegg M.T."/>
            <person name="Duvall M.R."/>
        </authorList>
    </citation>
    <scope>NUCLEOTIDE SEQUENCE [LARGE SCALE GENOMIC DNA]</scope>
    <source>
        <strain evidence="2">GP69</strain>
    </source>
</reference>
<dbReference type="GO" id="GO:0016853">
    <property type="term" value="F:isomerase activity"/>
    <property type="evidence" value="ECO:0007669"/>
    <property type="project" value="UniProtKB-KW"/>
</dbReference>
<keyword evidence="2" id="KW-0413">Isomerase</keyword>
<dbReference type="SUPFAM" id="SSF53335">
    <property type="entry name" value="S-adenosyl-L-methionine-dependent methyltransferases"/>
    <property type="match status" value="1"/>
</dbReference>
<dbReference type="Gene3D" id="3.20.20.150">
    <property type="entry name" value="Divalent-metal-dependent TIM barrel enzymes"/>
    <property type="match status" value="1"/>
</dbReference>
<proteinExistence type="predicted"/>
<dbReference type="SUPFAM" id="SSF51658">
    <property type="entry name" value="Xylose isomerase-like"/>
    <property type="match status" value="1"/>
</dbReference>
<name>A0A2K4ZAN5_9FIRM</name>
<dbReference type="Proteomes" id="UP000236311">
    <property type="component" value="Unassembled WGS sequence"/>
</dbReference>
<dbReference type="Pfam" id="PF01261">
    <property type="entry name" value="AP_endonuc_2"/>
    <property type="match status" value="1"/>
</dbReference>
<sequence>MNIICSPAGIMDPVFPGQGVLDMAGAGFENTVLDLTMYCSPGELEDVGKPQTTAWKRKEAAPEQKKKVLISEEPAGLSHEIKPFLEKCAESRIEASVAIAPCLKWTTRREDLEALLTQLAQESLKVCGQTGCRYLIVQPLFSGVAKGEEWEKNRGYFLELAGYARENGVQILLQNQCRDINGHLNRGICSAPEEAADWIDRLNREAGEERFGFCMDVGTYNLCGQNMREAAVTLGRRVKAVILRDCNGRDKSAMLPFTCVNRGRSVTDWLGLIRGLRETGFDGELILHFEDTACAFSPLLRPELMGLAKATAEYFRWQIGIENFLKKYKSVVLFGAGRMCRNYMKCYGEKYQPLYTCDNNPELWGTKVCGLPVKDPDCLKELPEDCAILICNIFYREIEQQLRAMGVGNPIDYFNDEYM</sequence>
<protein>
    <submittedName>
        <fullName evidence="2">Xylose isomerase-like TIM barrel</fullName>
    </submittedName>
</protein>